<name>A0A5C3PFK4_9APHY</name>
<sequence length="95" mass="11037">MFHRTTIAGRLCLISADAITILMTWYTAIRMGVLRRGPYWSRPSFWQIMFRDAFTSAPCWREIRPTYCLRSAPTDFDPVYYVSTFTEPATAVLVC</sequence>
<organism evidence="2 3">
    <name type="scientific">Polyporus arcularius HHB13444</name>
    <dbReference type="NCBI Taxonomy" id="1314778"/>
    <lineage>
        <taxon>Eukaryota</taxon>
        <taxon>Fungi</taxon>
        <taxon>Dikarya</taxon>
        <taxon>Basidiomycota</taxon>
        <taxon>Agaricomycotina</taxon>
        <taxon>Agaricomycetes</taxon>
        <taxon>Polyporales</taxon>
        <taxon>Polyporaceae</taxon>
        <taxon>Polyporus</taxon>
    </lineage>
</organism>
<evidence type="ECO:0000256" key="1">
    <source>
        <dbReference type="SAM" id="Phobius"/>
    </source>
</evidence>
<evidence type="ECO:0000313" key="2">
    <source>
        <dbReference type="EMBL" id="TFK88366.1"/>
    </source>
</evidence>
<feature type="transmembrane region" description="Helical" evidence="1">
    <location>
        <begin position="6"/>
        <end position="26"/>
    </location>
</feature>
<keyword evidence="1" id="KW-0812">Transmembrane</keyword>
<reference evidence="2 3" key="1">
    <citation type="journal article" date="2019" name="Nat. Ecol. Evol.">
        <title>Megaphylogeny resolves global patterns of mushroom evolution.</title>
        <authorList>
            <person name="Varga T."/>
            <person name="Krizsan K."/>
            <person name="Foldi C."/>
            <person name="Dima B."/>
            <person name="Sanchez-Garcia M."/>
            <person name="Sanchez-Ramirez S."/>
            <person name="Szollosi G.J."/>
            <person name="Szarkandi J.G."/>
            <person name="Papp V."/>
            <person name="Albert L."/>
            <person name="Andreopoulos W."/>
            <person name="Angelini C."/>
            <person name="Antonin V."/>
            <person name="Barry K.W."/>
            <person name="Bougher N.L."/>
            <person name="Buchanan P."/>
            <person name="Buyck B."/>
            <person name="Bense V."/>
            <person name="Catcheside P."/>
            <person name="Chovatia M."/>
            <person name="Cooper J."/>
            <person name="Damon W."/>
            <person name="Desjardin D."/>
            <person name="Finy P."/>
            <person name="Geml J."/>
            <person name="Haridas S."/>
            <person name="Hughes K."/>
            <person name="Justo A."/>
            <person name="Karasinski D."/>
            <person name="Kautmanova I."/>
            <person name="Kiss B."/>
            <person name="Kocsube S."/>
            <person name="Kotiranta H."/>
            <person name="LaButti K.M."/>
            <person name="Lechner B.E."/>
            <person name="Liimatainen K."/>
            <person name="Lipzen A."/>
            <person name="Lukacs Z."/>
            <person name="Mihaltcheva S."/>
            <person name="Morgado L.N."/>
            <person name="Niskanen T."/>
            <person name="Noordeloos M.E."/>
            <person name="Ohm R.A."/>
            <person name="Ortiz-Santana B."/>
            <person name="Ovrebo C."/>
            <person name="Racz N."/>
            <person name="Riley R."/>
            <person name="Savchenko A."/>
            <person name="Shiryaev A."/>
            <person name="Soop K."/>
            <person name="Spirin V."/>
            <person name="Szebenyi C."/>
            <person name="Tomsovsky M."/>
            <person name="Tulloss R.E."/>
            <person name="Uehling J."/>
            <person name="Grigoriev I.V."/>
            <person name="Vagvolgyi C."/>
            <person name="Papp T."/>
            <person name="Martin F.M."/>
            <person name="Miettinen O."/>
            <person name="Hibbett D.S."/>
            <person name="Nagy L.G."/>
        </authorList>
    </citation>
    <scope>NUCLEOTIDE SEQUENCE [LARGE SCALE GENOMIC DNA]</scope>
    <source>
        <strain evidence="2 3">HHB13444</strain>
    </source>
</reference>
<keyword evidence="1" id="KW-1133">Transmembrane helix</keyword>
<accession>A0A5C3PFK4</accession>
<dbReference type="InParanoid" id="A0A5C3PFK4"/>
<keyword evidence="1" id="KW-0472">Membrane</keyword>
<dbReference type="EMBL" id="ML211115">
    <property type="protein sequence ID" value="TFK88366.1"/>
    <property type="molecule type" value="Genomic_DNA"/>
</dbReference>
<dbReference type="Proteomes" id="UP000308197">
    <property type="component" value="Unassembled WGS sequence"/>
</dbReference>
<gene>
    <name evidence="2" type="ORF">K466DRAFT_598681</name>
</gene>
<protein>
    <submittedName>
        <fullName evidence="2">Uncharacterized protein</fullName>
    </submittedName>
</protein>
<keyword evidence="3" id="KW-1185">Reference proteome</keyword>
<proteinExistence type="predicted"/>
<dbReference type="AlphaFoldDB" id="A0A5C3PFK4"/>
<evidence type="ECO:0000313" key="3">
    <source>
        <dbReference type="Proteomes" id="UP000308197"/>
    </source>
</evidence>